<dbReference type="PIRSF" id="PIRSF009320">
    <property type="entry name" value="Nuc_binding_HP_1000"/>
    <property type="match status" value="1"/>
</dbReference>
<feature type="domain" description="AAA" evidence="1">
    <location>
        <begin position="6"/>
        <end position="182"/>
    </location>
</feature>
<dbReference type="RefSeq" id="WP_012750659.1">
    <property type="nucleotide sequence ID" value="NZ_CP026539.1"/>
</dbReference>
<dbReference type="InterPro" id="IPR025669">
    <property type="entry name" value="AAA_dom"/>
</dbReference>
<keyword evidence="2" id="KW-0614">Plasmid</keyword>
<evidence type="ECO:0000313" key="2">
    <source>
        <dbReference type="EMBL" id="QAZ69655.1"/>
    </source>
</evidence>
<dbReference type="CDD" id="cd02042">
    <property type="entry name" value="ParAB_family"/>
    <property type="match status" value="1"/>
</dbReference>
<dbReference type="Pfam" id="PF13614">
    <property type="entry name" value="AAA_31"/>
    <property type="match status" value="1"/>
</dbReference>
<dbReference type="PANTHER" id="PTHR13696:SF52">
    <property type="entry name" value="PARA FAMILY PROTEIN CT_582"/>
    <property type="match status" value="1"/>
</dbReference>
<evidence type="ECO:0000259" key="1">
    <source>
        <dbReference type="Pfam" id="PF13614"/>
    </source>
</evidence>
<protein>
    <submittedName>
        <fullName evidence="2">ParA family protein</fullName>
    </submittedName>
</protein>
<proteinExistence type="predicted"/>
<keyword evidence="3" id="KW-1185">Reference proteome</keyword>
<organism evidence="2 3">
    <name type="scientific">Solidesulfovibrio carbinolicus</name>
    <dbReference type="NCBI Taxonomy" id="296842"/>
    <lineage>
        <taxon>Bacteria</taxon>
        <taxon>Pseudomonadati</taxon>
        <taxon>Thermodesulfobacteriota</taxon>
        <taxon>Desulfovibrionia</taxon>
        <taxon>Desulfovibrionales</taxon>
        <taxon>Desulfovibrionaceae</taxon>
        <taxon>Solidesulfovibrio</taxon>
    </lineage>
</organism>
<dbReference type="AlphaFoldDB" id="A0A4P6HR68"/>
<dbReference type="OrthoDB" id="5523280at2"/>
<dbReference type="PANTHER" id="PTHR13696">
    <property type="entry name" value="P-LOOP CONTAINING NUCLEOSIDE TRIPHOSPHATE HYDROLASE"/>
    <property type="match status" value="1"/>
</dbReference>
<dbReference type="SUPFAM" id="SSF52540">
    <property type="entry name" value="P-loop containing nucleoside triphosphate hydrolases"/>
    <property type="match status" value="1"/>
</dbReference>
<sequence length="266" mass="29197">MAKPIIITVGNNKGGVGKSTTCVNLSAGLAQEGATVLVVDGDPQSNTTSTLLPDFGLRENSSLVKALEDPEGAFSPNACATKTEHMEIVPNSIRCMEWEVRSYAGIDSVLGFSRLLQNDKDISRYDYMIIDTPPNIGPMLRNSLLISDFVLVPCPVGDQYALDGFSTFIQVLSQAKQQNKKLLLLGVVLTKFDGRAVTHKKNKDRIRAFFDAKGIPVFDTEIRVNIDIDRAHSHRKSIFEFDATKSGALDYHALAREVIARVEKQA</sequence>
<dbReference type="Gene3D" id="3.40.50.300">
    <property type="entry name" value="P-loop containing nucleotide triphosphate hydrolases"/>
    <property type="match status" value="1"/>
</dbReference>
<dbReference type="InterPro" id="IPR050678">
    <property type="entry name" value="DNA_Partitioning_ATPase"/>
</dbReference>
<reference evidence="2 3" key="1">
    <citation type="submission" date="2018-02" db="EMBL/GenBank/DDBJ databases">
        <title>Genome sequence of Desulfovibrio carbinolicus DSM 3852.</title>
        <authorList>
            <person name="Wilbanks E."/>
            <person name="Skennerton C.T."/>
            <person name="Orphan V.J."/>
        </authorList>
    </citation>
    <scope>NUCLEOTIDE SEQUENCE [LARGE SCALE GENOMIC DNA]</scope>
    <source>
        <strain evidence="2 3">DSM 3852</strain>
        <plasmid evidence="3">pdcar1</plasmid>
    </source>
</reference>
<dbReference type="InterPro" id="IPR027417">
    <property type="entry name" value="P-loop_NTPase"/>
</dbReference>
<dbReference type="EMBL" id="CP026539">
    <property type="protein sequence ID" value="QAZ69655.1"/>
    <property type="molecule type" value="Genomic_DNA"/>
</dbReference>
<name>A0A4P6HR68_9BACT</name>
<gene>
    <name evidence="2" type="ORF">C3Y92_20505</name>
</gene>
<accession>A0A4P6HR68</accession>
<evidence type="ECO:0000313" key="3">
    <source>
        <dbReference type="Proteomes" id="UP000293296"/>
    </source>
</evidence>
<geneLocation type="plasmid" evidence="3">
    <name>pdcar1</name>
</geneLocation>
<dbReference type="Proteomes" id="UP000293296">
    <property type="component" value="Plasmid pDCAR1"/>
</dbReference>
<dbReference type="KEGG" id="dcb:C3Y92_20505"/>